<accession>A0A0E9RQH4</accession>
<name>A0A0E9RQH4_ANGAN</name>
<proteinExistence type="predicted"/>
<evidence type="ECO:0000313" key="1">
    <source>
        <dbReference type="EMBL" id="JAH30660.1"/>
    </source>
</evidence>
<organism evidence="1">
    <name type="scientific">Anguilla anguilla</name>
    <name type="common">European freshwater eel</name>
    <name type="synonym">Muraena anguilla</name>
    <dbReference type="NCBI Taxonomy" id="7936"/>
    <lineage>
        <taxon>Eukaryota</taxon>
        <taxon>Metazoa</taxon>
        <taxon>Chordata</taxon>
        <taxon>Craniata</taxon>
        <taxon>Vertebrata</taxon>
        <taxon>Euteleostomi</taxon>
        <taxon>Actinopterygii</taxon>
        <taxon>Neopterygii</taxon>
        <taxon>Teleostei</taxon>
        <taxon>Anguilliformes</taxon>
        <taxon>Anguillidae</taxon>
        <taxon>Anguilla</taxon>
    </lineage>
</organism>
<dbReference type="AlphaFoldDB" id="A0A0E9RQH4"/>
<sequence>MVDWLNLVYYLLSLIKKKIHLQVKYRAVAHPCAQRFCPSRYMTIVWVY</sequence>
<protein>
    <submittedName>
        <fullName evidence="1">Uncharacterized protein</fullName>
    </submittedName>
</protein>
<dbReference type="EMBL" id="GBXM01077917">
    <property type="protein sequence ID" value="JAH30660.1"/>
    <property type="molecule type" value="Transcribed_RNA"/>
</dbReference>
<reference evidence="1" key="1">
    <citation type="submission" date="2014-11" db="EMBL/GenBank/DDBJ databases">
        <authorList>
            <person name="Amaro Gonzalez C."/>
        </authorList>
    </citation>
    <scope>NUCLEOTIDE SEQUENCE</scope>
</reference>
<reference evidence="1" key="2">
    <citation type="journal article" date="2015" name="Fish Shellfish Immunol.">
        <title>Early steps in the European eel (Anguilla anguilla)-Vibrio vulnificus interaction in the gills: Role of the RtxA13 toxin.</title>
        <authorList>
            <person name="Callol A."/>
            <person name="Pajuelo D."/>
            <person name="Ebbesson L."/>
            <person name="Teles M."/>
            <person name="MacKenzie S."/>
            <person name="Amaro C."/>
        </authorList>
    </citation>
    <scope>NUCLEOTIDE SEQUENCE</scope>
</reference>